<evidence type="ECO:0000256" key="1">
    <source>
        <dbReference type="SAM" id="MobiDB-lite"/>
    </source>
</evidence>
<feature type="compositionally biased region" description="Polar residues" evidence="1">
    <location>
        <begin position="121"/>
        <end position="130"/>
    </location>
</feature>
<organism evidence="2 3">
    <name type="scientific">Rhizophagus irregularis (strain DAOM 181602 / DAOM 197198 / MUCL 43194)</name>
    <name type="common">Arbuscular mycorrhizal fungus</name>
    <name type="synonym">Glomus intraradices</name>
    <dbReference type="NCBI Taxonomy" id="747089"/>
    <lineage>
        <taxon>Eukaryota</taxon>
        <taxon>Fungi</taxon>
        <taxon>Fungi incertae sedis</taxon>
        <taxon>Mucoromycota</taxon>
        <taxon>Glomeromycotina</taxon>
        <taxon>Glomeromycetes</taxon>
        <taxon>Glomerales</taxon>
        <taxon>Glomeraceae</taxon>
        <taxon>Rhizophagus</taxon>
    </lineage>
</organism>
<keyword evidence="3" id="KW-1185">Reference proteome</keyword>
<feature type="region of interest" description="Disordered" evidence="1">
    <location>
        <begin position="92"/>
        <end position="130"/>
    </location>
</feature>
<name>A0A2P4P598_RHIID</name>
<dbReference type="Proteomes" id="UP000018888">
    <property type="component" value="Unassembled WGS sequence"/>
</dbReference>
<proteinExistence type="predicted"/>
<dbReference type="EMBL" id="AUPC02000383">
    <property type="protein sequence ID" value="POG60561.1"/>
    <property type="molecule type" value="Genomic_DNA"/>
</dbReference>
<accession>A0A2P4P598</accession>
<protein>
    <submittedName>
        <fullName evidence="2">Uncharacterized protein</fullName>
    </submittedName>
</protein>
<evidence type="ECO:0000313" key="2">
    <source>
        <dbReference type="EMBL" id="POG60561.1"/>
    </source>
</evidence>
<reference evidence="2 3" key="1">
    <citation type="journal article" date="2013" name="Proc. Natl. Acad. Sci. U.S.A.">
        <title>Genome of an arbuscular mycorrhizal fungus provides insight into the oldest plant symbiosis.</title>
        <authorList>
            <person name="Tisserant E."/>
            <person name="Malbreil M."/>
            <person name="Kuo A."/>
            <person name="Kohler A."/>
            <person name="Symeonidi A."/>
            <person name="Balestrini R."/>
            <person name="Charron P."/>
            <person name="Duensing N."/>
            <person name="Frei Dit Frey N."/>
            <person name="Gianinazzi-Pearson V."/>
            <person name="Gilbert L.B."/>
            <person name="Handa Y."/>
            <person name="Herr J.R."/>
            <person name="Hijri M."/>
            <person name="Koul R."/>
            <person name="Kawaguchi M."/>
            <person name="Krajinski F."/>
            <person name="Lammers P.J."/>
            <person name="Masclaux F.G."/>
            <person name="Murat C."/>
            <person name="Morin E."/>
            <person name="Ndikumana S."/>
            <person name="Pagni M."/>
            <person name="Petitpierre D."/>
            <person name="Requena N."/>
            <person name="Rosikiewicz P."/>
            <person name="Riley R."/>
            <person name="Saito K."/>
            <person name="San Clemente H."/>
            <person name="Shapiro H."/>
            <person name="van Tuinen D."/>
            <person name="Becard G."/>
            <person name="Bonfante P."/>
            <person name="Paszkowski U."/>
            <person name="Shachar-Hill Y.Y."/>
            <person name="Tuskan G.A."/>
            <person name="Young P.W."/>
            <person name="Sanders I.R."/>
            <person name="Henrissat B."/>
            <person name="Rensing S.A."/>
            <person name="Grigoriev I.V."/>
            <person name="Corradi N."/>
            <person name="Roux C."/>
            <person name="Martin F."/>
        </authorList>
    </citation>
    <scope>NUCLEOTIDE SEQUENCE [LARGE SCALE GENOMIC DNA]</scope>
    <source>
        <strain evidence="2 3">DAOM 197198</strain>
    </source>
</reference>
<comment type="caution">
    <text evidence="2">The sequence shown here is derived from an EMBL/GenBank/DDBJ whole genome shotgun (WGS) entry which is preliminary data.</text>
</comment>
<dbReference type="VEuPathDB" id="FungiDB:RhiirFUN_001876"/>
<sequence>MNIQQTSTISKSDDVFEIDLEDVLVDATSDDNAKVIPTNGGEKQKLVSILYNIHSSRLKISNFVLSIKVTIGRSRKIKKSLKNDQLKKVFPVNTLPPNLRDRSPPPSYKSGDNSLDDHNEASPNGEGSRNNKVIINQYCQSLIQFYYEHAINSIDINDASTNDCVAGRWSQYLS</sequence>
<reference evidence="2 3" key="2">
    <citation type="journal article" date="2018" name="New Phytol.">
        <title>High intraspecific genome diversity in the model arbuscular mycorrhizal symbiont Rhizophagus irregularis.</title>
        <authorList>
            <person name="Chen E.C.H."/>
            <person name="Morin E."/>
            <person name="Beaudet D."/>
            <person name="Noel J."/>
            <person name="Yildirir G."/>
            <person name="Ndikumana S."/>
            <person name="Charron P."/>
            <person name="St-Onge C."/>
            <person name="Giorgi J."/>
            <person name="Kruger M."/>
            <person name="Marton T."/>
            <person name="Ropars J."/>
            <person name="Grigoriev I.V."/>
            <person name="Hainaut M."/>
            <person name="Henrissat B."/>
            <person name="Roux C."/>
            <person name="Martin F."/>
            <person name="Corradi N."/>
        </authorList>
    </citation>
    <scope>NUCLEOTIDE SEQUENCE [LARGE SCALE GENOMIC DNA]</scope>
    <source>
        <strain evidence="2 3">DAOM 197198</strain>
    </source>
</reference>
<dbReference type="AlphaFoldDB" id="A0A2P4P598"/>
<evidence type="ECO:0000313" key="3">
    <source>
        <dbReference type="Proteomes" id="UP000018888"/>
    </source>
</evidence>
<gene>
    <name evidence="2" type="ORF">GLOIN_2v1787711</name>
</gene>